<sequence>MQDQDILDRNPGLATLITDINTRFLTPTGTSLHLDQDLHHARYALKHKKSYLETKTLFEPIDRLRFLPLDNYNNLTVDTTAAAADLQRDVSTHLDRLLSILETRRLVIPSSSFFTRPVVEGSRGSNHSTNDNLSGPESTSIVSLLASRNQTHRRDDANADMPVDQDEFVVEQLRPHLDALEGLSPSLTRAIQHSVHQREKDILSLSNTLTTSTTTSSLEDLIAQTKKQSLFLDRCREDSLLHTITLQTKVQELFTTLNQTVITLWDIIVEFKTRYQVEQDQTLKGYFEQLVESLTLKLE</sequence>
<comment type="caution">
    <text evidence="2">The sequence shown here is derived from an EMBL/GenBank/DDBJ whole genome shotgun (WGS) entry which is preliminary data.</text>
</comment>
<dbReference type="Proteomes" id="UP001194696">
    <property type="component" value="Unassembled WGS sequence"/>
</dbReference>
<gene>
    <name evidence="2" type="ORF">BGZ96_008743</name>
</gene>
<proteinExistence type="predicted"/>
<name>A0ABQ7KES2_9FUNG</name>
<dbReference type="EMBL" id="JAAAIM010000050">
    <property type="protein sequence ID" value="KAG0296698.1"/>
    <property type="molecule type" value="Genomic_DNA"/>
</dbReference>
<feature type="region of interest" description="Disordered" evidence="1">
    <location>
        <begin position="118"/>
        <end position="140"/>
    </location>
</feature>
<accession>A0ABQ7KES2</accession>
<evidence type="ECO:0000313" key="3">
    <source>
        <dbReference type="Proteomes" id="UP001194696"/>
    </source>
</evidence>
<protein>
    <submittedName>
        <fullName evidence="2">Uncharacterized protein</fullName>
    </submittedName>
</protein>
<evidence type="ECO:0000313" key="2">
    <source>
        <dbReference type="EMBL" id="KAG0296698.1"/>
    </source>
</evidence>
<evidence type="ECO:0000256" key="1">
    <source>
        <dbReference type="SAM" id="MobiDB-lite"/>
    </source>
</evidence>
<organism evidence="2 3">
    <name type="scientific">Linnemannia gamsii</name>
    <dbReference type="NCBI Taxonomy" id="64522"/>
    <lineage>
        <taxon>Eukaryota</taxon>
        <taxon>Fungi</taxon>
        <taxon>Fungi incertae sedis</taxon>
        <taxon>Mucoromycota</taxon>
        <taxon>Mortierellomycotina</taxon>
        <taxon>Mortierellomycetes</taxon>
        <taxon>Mortierellales</taxon>
        <taxon>Mortierellaceae</taxon>
        <taxon>Linnemannia</taxon>
    </lineage>
</organism>
<keyword evidence="3" id="KW-1185">Reference proteome</keyword>
<feature type="compositionally biased region" description="Polar residues" evidence="1">
    <location>
        <begin position="123"/>
        <end position="140"/>
    </location>
</feature>
<reference evidence="2 3" key="1">
    <citation type="journal article" date="2020" name="Fungal Divers.">
        <title>Resolving the Mortierellaceae phylogeny through synthesis of multi-gene phylogenetics and phylogenomics.</title>
        <authorList>
            <person name="Vandepol N."/>
            <person name="Liber J."/>
            <person name="Desiro A."/>
            <person name="Na H."/>
            <person name="Kennedy M."/>
            <person name="Barry K."/>
            <person name="Grigoriev I.V."/>
            <person name="Miller A.N."/>
            <person name="O'Donnell K."/>
            <person name="Stajich J.E."/>
            <person name="Bonito G."/>
        </authorList>
    </citation>
    <scope>NUCLEOTIDE SEQUENCE [LARGE SCALE GENOMIC DNA]</scope>
    <source>
        <strain evidence="2 3">AD045</strain>
    </source>
</reference>